<protein>
    <submittedName>
        <fullName evidence="1">Uncharacterized protein</fullName>
    </submittedName>
</protein>
<gene>
    <name evidence="1" type="ORF">Q9L58_007140</name>
</gene>
<sequence>MSNYASKGDPDFASLRPQLVSRWSDDTILDGKYERKGERKRDKLKRVGSKVAKKVRKLLEPKSPSMARRHWLRTENLGVRRYRR</sequence>
<accession>A0ABR3GE02</accession>
<dbReference type="EMBL" id="JBBBZM010000108">
    <property type="protein sequence ID" value="KAL0633957.1"/>
    <property type="molecule type" value="Genomic_DNA"/>
</dbReference>
<evidence type="ECO:0000313" key="2">
    <source>
        <dbReference type="Proteomes" id="UP001447188"/>
    </source>
</evidence>
<proteinExistence type="predicted"/>
<comment type="caution">
    <text evidence="1">The sequence shown here is derived from an EMBL/GenBank/DDBJ whole genome shotgun (WGS) entry which is preliminary data.</text>
</comment>
<dbReference type="Proteomes" id="UP001447188">
    <property type="component" value="Unassembled WGS sequence"/>
</dbReference>
<keyword evidence="2" id="KW-1185">Reference proteome</keyword>
<organism evidence="1 2">
    <name type="scientific">Discina gigas</name>
    <dbReference type="NCBI Taxonomy" id="1032678"/>
    <lineage>
        <taxon>Eukaryota</taxon>
        <taxon>Fungi</taxon>
        <taxon>Dikarya</taxon>
        <taxon>Ascomycota</taxon>
        <taxon>Pezizomycotina</taxon>
        <taxon>Pezizomycetes</taxon>
        <taxon>Pezizales</taxon>
        <taxon>Discinaceae</taxon>
        <taxon>Discina</taxon>
    </lineage>
</organism>
<evidence type="ECO:0000313" key="1">
    <source>
        <dbReference type="EMBL" id="KAL0633957.1"/>
    </source>
</evidence>
<name>A0ABR3GE02_9PEZI</name>
<reference evidence="1 2" key="1">
    <citation type="submission" date="2024-02" db="EMBL/GenBank/DDBJ databases">
        <title>Discinaceae phylogenomics.</title>
        <authorList>
            <person name="Dirks A.C."/>
            <person name="James T.Y."/>
        </authorList>
    </citation>
    <scope>NUCLEOTIDE SEQUENCE [LARGE SCALE GENOMIC DNA]</scope>
    <source>
        <strain evidence="1 2">ACD0624</strain>
    </source>
</reference>